<evidence type="ECO:0000313" key="2">
    <source>
        <dbReference type="Proteomes" id="UP000020865"/>
    </source>
</evidence>
<dbReference type="Gene3D" id="2.60.40.10">
    <property type="entry name" value="Immunoglobulins"/>
    <property type="match status" value="1"/>
</dbReference>
<gene>
    <name evidence="1" type="ORF">J545_4562</name>
</gene>
<dbReference type="AlphaFoldDB" id="A0A9P2XF74"/>
<evidence type="ECO:0000313" key="1">
    <source>
        <dbReference type="EMBL" id="EXB42416.1"/>
    </source>
</evidence>
<dbReference type="Proteomes" id="UP000020865">
    <property type="component" value="Unassembled WGS sequence"/>
</dbReference>
<feature type="non-terminal residue" evidence="1">
    <location>
        <position position="1"/>
    </location>
</feature>
<dbReference type="InterPro" id="IPR013783">
    <property type="entry name" value="Ig-like_fold"/>
</dbReference>
<protein>
    <submittedName>
        <fullName evidence="1">Biofilm-associated domain protein</fullName>
    </submittedName>
</protein>
<name>A0A9P2XF74_ACIBA</name>
<accession>A0A9P2XF74</accession>
<proteinExistence type="predicted"/>
<organism evidence="1 2">
    <name type="scientific">Acinetobacter baumannii 1462234</name>
    <dbReference type="NCBI Taxonomy" id="1310646"/>
    <lineage>
        <taxon>Bacteria</taxon>
        <taxon>Pseudomonadati</taxon>
        <taxon>Pseudomonadota</taxon>
        <taxon>Gammaproteobacteria</taxon>
        <taxon>Moraxellales</taxon>
        <taxon>Moraxellaceae</taxon>
        <taxon>Acinetobacter</taxon>
        <taxon>Acinetobacter calcoaceticus/baumannii complex</taxon>
    </lineage>
</organism>
<sequence>PGTAIVDAVGPNTDGVNFAVDSVTADNVINASEAAGNVTITGILKNIPADAATQPLQLLLMG</sequence>
<dbReference type="EMBL" id="JEWR01000344">
    <property type="protein sequence ID" value="EXB42416.1"/>
    <property type="molecule type" value="Genomic_DNA"/>
</dbReference>
<reference evidence="1 2" key="1">
    <citation type="submission" date="2014-02" db="EMBL/GenBank/DDBJ databases">
        <title>Comparative genomics and transcriptomics to identify genetic mechanisms underlying the emergence of carbapenem resistant Acinetobacter baumannii (CRAb).</title>
        <authorList>
            <person name="Harris A.D."/>
            <person name="Johnson K.J."/>
            <person name="George J."/>
            <person name="Shefchek K."/>
            <person name="Daugherty S.C."/>
            <person name="Parankush S."/>
            <person name="Sadzewicz L."/>
            <person name="Tallon L."/>
            <person name="Sengamalay N."/>
            <person name="Hazen T.H."/>
            <person name="Rasko D.A."/>
        </authorList>
    </citation>
    <scope>NUCLEOTIDE SEQUENCE [LARGE SCALE GENOMIC DNA]</scope>
    <source>
        <strain evidence="1 2">1462234</strain>
    </source>
</reference>
<comment type="caution">
    <text evidence="1">The sequence shown here is derived from an EMBL/GenBank/DDBJ whole genome shotgun (WGS) entry which is preliminary data.</text>
</comment>